<feature type="region of interest" description="Disordered" evidence="1">
    <location>
        <begin position="27"/>
        <end position="51"/>
    </location>
</feature>
<dbReference type="RefSeq" id="WP_089891289.1">
    <property type="nucleotide sequence ID" value="NZ_FOJG01000001.1"/>
</dbReference>
<proteinExistence type="predicted"/>
<protein>
    <recommendedName>
        <fullName evidence="4">CHRD domain-containing protein</fullName>
    </recommendedName>
</protein>
<feature type="compositionally biased region" description="Basic and acidic residues" evidence="1">
    <location>
        <begin position="42"/>
        <end position="51"/>
    </location>
</feature>
<gene>
    <name evidence="2" type="ORF">SAMN04488122_0982</name>
</gene>
<keyword evidence="3" id="KW-1185">Reference proteome</keyword>
<dbReference type="Proteomes" id="UP000199310">
    <property type="component" value="Unassembled WGS sequence"/>
</dbReference>
<dbReference type="OrthoDB" id="666718at2"/>
<evidence type="ECO:0008006" key="4">
    <source>
        <dbReference type="Google" id="ProtNLM"/>
    </source>
</evidence>
<evidence type="ECO:0000313" key="2">
    <source>
        <dbReference type="EMBL" id="SEW17890.1"/>
    </source>
</evidence>
<evidence type="ECO:0000313" key="3">
    <source>
        <dbReference type="Proteomes" id="UP000199310"/>
    </source>
</evidence>
<reference evidence="3" key="1">
    <citation type="submission" date="2016-10" db="EMBL/GenBank/DDBJ databases">
        <authorList>
            <person name="Varghese N."/>
            <person name="Submissions S."/>
        </authorList>
    </citation>
    <scope>NUCLEOTIDE SEQUENCE [LARGE SCALE GENOMIC DNA]</scope>
    <source>
        <strain evidence="3">DSM 3695</strain>
    </source>
</reference>
<evidence type="ECO:0000256" key="1">
    <source>
        <dbReference type="SAM" id="MobiDB-lite"/>
    </source>
</evidence>
<sequence length="167" mass="17472">MLMFNKNALLTGVVIATVLGITFTSCKDDDNPTPPPATPRSKSFELKGTGADKDKKVGDITISENTDSSVNVVLNLTKNVKDATHGVYLIAGTAAAPKTDTLIKGTFKGTGAALKADLLTKVKSIKVSQAGGTQKDSTFKYNNAIELTSYLKVMNGADTIAIGSFGK</sequence>
<organism evidence="2 3">
    <name type="scientific">Chitinophaga arvensicola</name>
    <dbReference type="NCBI Taxonomy" id="29529"/>
    <lineage>
        <taxon>Bacteria</taxon>
        <taxon>Pseudomonadati</taxon>
        <taxon>Bacteroidota</taxon>
        <taxon>Chitinophagia</taxon>
        <taxon>Chitinophagales</taxon>
        <taxon>Chitinophagaceae</taxon>
        <taxon>Chitinophaga</taxon>
    </lineage>
</organism>
<dbReference type="AlphaFoldDB" id="A0A1I0PU01"/>
<dbReference type="PROSITE" id="PS51257">
    <property type="entry name" value="PROKAR_LIPOPROTEIN"/>
    <property type="match status" value="1"/>
</dbReference>
<name>A0A1I0PU01_9BACT</name>
<accession>A0A1I0PU01</accession>
<dbReference type="EMBL" id="FOJG01000001">
    <property type="protein sequence ID" value="SEW17890.1"/>
    <property type="molecule type" value="Genomic_DNA"/>
</dbReference>